<accession>A0A2M8L623</accession>
<dbReference type="Proteomes" id="UP000229500">
    <property type="component" value="Unassembled WGS sequence"/>
</dbReference>
<feature type="non-terminal residue" evidence="1">
    <location>
        <position position="72"/>
    </location>
</feature>
<name>A0A2M8L623_9BACT</name>
<sequence length="72" mass="8604">MKNEKIIFFLLGFLVIFLAYFHQLDDFDQDLGRHIKLGEIIWQTKKVPVMNLFSYTHPDFPTLDHHWGSQVI</sequence>
<protein>
    <submittedName>
        <fullName evidence="1">Uncharacterized protein</fullName>
    </submittedName>
</protein>
<comment type="caution">
    <text evidence="1">The sequence shown here is derived from an EMBL/GenBank/DDBJ whole genome shotgun (WGS) entry which is preliminary data.</text>
</comment>
<gene>
    <name evidence="1" type="ORF">COU96_00565</name>
</gene>
<dbReference type="EMBL" id="PFEL01000028">
    <property type="protein sequence ID" value="PJE69283.1"/>
    <property type="molecule type" value="Genomic_DNA"/>
</dbReference>
<evidence type="ECO:0000313" key="2">
    <source>
        <dbReference type="Proteomes" id="UP000229500"/>
    </source>
</evidence>
<dbReference type="AlphaFoldDB" id="A0A2M8L623"/>
<proteinExistence type="predicted"/>
<reference evidence="2" key="1">
    <citation type="submission" date="2017-09" db="EMBL/GenBank/DDBJ databases">
        <title>Depth-based differentiation of microbial function through sediment-hosted aquifers and enrichment of novel symbionts in the deep terrestrial subsurface.</title>
        <authorList>
            <person name="Probst A.J."/>
            <person name="Ladd B."/>
            <person name="Jarett J.K."/>
            <person name="Geller-Mcgrath D.E."/>
            <person name="Sieber C.M.K."/>
            <person name="Emerson J.B."/>
            <person name="Anantharaman K."/>
            <person name="Thomas B.C."/>
            <person name="Malmstrom R."/>
            <person name="Stieglmeier M."/>
            <person name="Klingl A."/>
            <person name="Woyke T."/>
            <person name="Ryan C.M."/>
            <person name="Banfield J.F."/>
        </authorList>
    </citation>
    <scope>NUCLEOTIDE SEQUENCE [LARGE SCALE GENOMIC DNA]</scope>
</reference>
<evidence type="ECO:0000313" key="1">
    <source>
        <dbReference type="EMBL" id="PJE69283.1"/>
    </source>
</evidence>
<organism evidence="1 2">
    <name type="scientific">Candidatus Shapirobacteria bacterium CG10_big_fil_rev_8_21_14_0_10_38_14</name>
    <dbReference type="NCBI Taxonomy" id="1974483"/>
    <lineage>
        <taxon>Bacteria</taxon>
        <taxon>Candidatus Shapironibacteriota</taxon>
    </lineage>
</organism>